<name>A0A5C5V1C4_9BACT</name>
<keyword evidence="6" id="KW-1133">Transmembrane helix</keyword>
<comment type="similarity">
    <text evidence="2">Belongs to the NADH dehydrogenase family.</text>
</comment>
<keyword evidence="4" id="KW-0274">FAD</keyword>
<evidence type="ECO:0000259" key="8">
    <source>
        <dbReference type="Pfam" id="PF22366"/>
    </source>
</evidence>
<dbReference type="PANTHER" id="PTHR42913">
    <property type="entry name" value="APOPTOSIS-INDUCING FACTOR 1"/>
    <property type="match status" value="1"/>
</dbReference>
<reference evidence="9 10" key="1">
    <citation type="submission" date="2019-02" db="EMBL/GenBank/DDBJ databases">
        <title>Deep-cultivation of Planctomycetes and their phenomic and genomic characterization uncovers novel biology.</title>
        <authorList>
            <person name="Wiegand S."/>
            <person name="Jogler M."/>
            <person name="Boedeker C."/>
            <person name="Pinto D."/>
            <person name="Vollmers J."/>
            <person name="Rivas-Marin E."/>
            <person name="Kohn T."/>
            <person name="Peeters S.H."/>
            <person name="Heuer A."/>
            <person name="Rast P."/>
            <person name="Oberbeckmann S."/>
            <person name="Bunk B."/>
            <person name="Jeske O."/>
            <person name="Meyerdierks A."/>
            <person name="Storesund J.E."/>
            <person name="Kallscheuer N."/>
            <person name="Luecker S."/>
            <person name="Lage O.M."/>
            <person name="Pohl T."/>
            <person name="Merkel B.J."/>
            <person name="Hornburger P."/>
            <person name="Mueller R.-W."/>
            <person name="Bruemmer F."/>
            <person name="Labrenz M."/>
            <person name="Spormann A.M."/>
            <person name="Op Den Camp H."/>
            <person name="Overmann J."/>
            <person name="Amann R."/>
            <person name="Jetten M.S.M."/>
            <person name="Mascher T."/>
            <person name="Medema M.H."/>
            <person name="Devos D.P."/>
            <person name="Kaster A.-K."/>
            <person name="Ovreas L."/>
            <person name="Rohde M."/>
            <person name="Galperin M.Y."/>
            <person name="Jogler C."/>
        </authorList>
    </citation>
    <scope>NUCLEOTIDE SEQUENCE [LARGE SCALE GENOMIC DNA]</scope>
    <source>
        <strain evidence="9 10">Enr8</strain>
    </source>
</reference>
<dbReference type="PRINTS" id="PR00368">
    <property type="entry name" value="FADPNR"/>
</dbReference>
<dbReference type="InterPro" id="IPR036188">
    <property type="entry name" value="FAD/NAD-bd_sf"/>
</dbReference>
<evidence type="ECO:0000259" key="7">
    <source>
        <dbReference type="Pfam" id="PF07992"/>
    </source>
</evidence>
<dbReference type="AlphaFoldDB" id="A0A5C5V1C4"/>
<evidence type="ECO:0000256" key="1">
    <source>
        <dbReference type="ARBA" id="ARBA00001974"/>
    </source>
</evidence>
<evidence type="ECO:0000256" key="3">
    <source>
        <dbReference type="ARBA" id="ARBA00022630"/>
    </source>
</evidence>
<evidence type="ECO:0000313" key="10">
    <source>
        <dbReference type="Proteomes" id="UP000318878"/>
    </source>
</evidence>
<sequence length="435" mass="47790">MKGETHRVVIIGGGFGGLYAARSLSSAPVHVTMVDRRNFHLFQPLLYQVATGGLSPANIAAPLRRILVRQRNTEVVMADVADFDPANKKVILHDGELEYDSLVVAAGAETGYFGQNQWAKIAPGLKSIEDATEIRRKVLSAFEQAERETDPKIREELLTFVIVGGGPTGVELAGAIAELSHNTMKYDFRNINPADARIILVDAGERVLAPFPPELSKNAHDELVKLGVEVHNHHRVGAVKEDSVIVKHEEEETTIRAKTIIWAAGVQASPLASKLAAATGAETDRGGRIITEPDCTVPGHPEIFAIGDMACYKHQGEHPLPGVAPVAMQQGQYAAKTIVNRLRDKPVEPFKYNDPGSLATIGRSKAVAVLGTWKFTGFIAWVLWLVVHLMKLIQFESRLLVLMQWSWAYSTFNRSARLITGEDYRQEELDDILNS</sequence>
<protein>
    <submittedName>
        <fullName evidence="9">NADH dehydrogenase-like protein</fullName>
        <ecNumber evidence="9">1.6.99.-</ecNumber>
    </submittedName>
</protein>
<accession>A0A5C5V1C4</accession>
<keyword evidence="6" id="KW-0472">Membrane</keyword>
<dbReference type="RefSeq" id="WP_146434113.1">
    <property type="nucleotide sequence ID" value="NZ_SJPF01000004.1"/>
</dbReference>
<gene>
    <name evidence="9" type="ORF">Enr8_36640</name>
</gene>
<keyword evidence="10" id="KW-1185">Reference proteome</keyword>
<dbReference type="SUPFAM" id="SSF51905">
    <property type="entry name" value="FAD/NAD(P)-binding domain"/>
    <property type="match status" value="1"/>
</dbReference>
<dbReference type="PRINTS" id="PR00411">
    <property type="entry name" value="PNDRDTASEI"/>
</dbReference>
<comment type="caution">
    <text evidence="9">The sequence shown here is derived from an EMBL/GenBank/DDBJ whole genome shotgun (WGS) entry which is preliminary data.</text>
</comment>
<feature type="domain" description="External alternative NADH-ubiquinone oxidoreductase-like C-terminal" evidence="8">
    <location>
        <begin position="356"/>
        <end position="406"/>
    </location>
</feature>
<dbReference type="OrthoDB" id="9781621at2"/>
<comment type="cofactor">
    <cofactor evidence="1">
        <name>FAD</name>
        <dbReference type="ChEBI" id="CHEBI:57692"/>
    </cofactor>
</comment>
<keyword evidence="6" id="KW-0812">Transmembrane</keyword>
<organism evidence="9 10">
    <name type="scientific">Blastopirellula retiformator</name>
    <dbReference type="NCBI Taxonomy" id="2527970"/>
    <lineage>
        <taxon>Bacteria</taxon>
        <taxon>Pseudomonadati</taxon>
        <taxon>Planctomycetota</taxon>
        <taxon>Planctomycetia</taxon>
        <taxon>Pirellulales</taxon>
        <taxon>Pirellulaceae</taxon>
        <taxon>Blastopirellula</taxon>
    </lineage>
</organism>
<evidence type="ECO:0000313" key="9">
    <source>
        <dbReference type="EMBL" id="TWT31740.1"/>
    </source>
</evidence>
<evidence type="ECO:0000256" key="4">
    <source>
        <dbReference type="ARBA" id="ARBA00022827"/>
    </source>
</evidence>
<dbReference type="GO" id="GO:0003955">
    <property type="term" value="F:NAD(P)H dehydrogenase (quinone) activity"/>
    <property type="evidence" value="ECO:0007669"/>
    <property type="project" value="TreeGrafter"/>
</dbReference>
<evidence type="ECO:0000256" key="6">
    <source>
        <dbReference type="SAM" id="Phobius"/>
    </source>
</evidence>
<proteinExistence type="inferred from homology"/>
<dbReference type="InterPro" id="IPR023753">
    <property type="entry name" value="FAD/NAD-binding_dom"/>
</dbReference>
<keyword evidence="5 9" id="KW-0560">Oxidoreductase</keyword>
<feature type="domain" description="FAD/NAD(P)-binding" evidence="7">
    <location>
        <begin position="7"/>
        <end position="331"/>
    </location>
</feature>
<dbReference type="Pfam" id="PF07992">
    <property type="entry name" value="Pyr_redox_2"/>
    <property type="match status" value="1"/>
</dbReference>
<dbReference type="Proteomes" id="UP000318878">
    <property type="component" value="Unassembled WGS sequence"/>
</dbReference>
<dbReference type="InterPro" id="IPR051169">
    <property type="entry name" value="NADH-Q_oxidoreductase"/>
</dbReference>
<keyword evidence="3" id="KW-0285">Flavoprotein</keyword>
<dbReference type="PANTHER" id="PTHR42913:SF3">
    <property type="entry name" value="64 KDA MITOCHONDRIAL NADH DEHYDROGENASE (EUROFUNG)"/>
    <property type="match status" value="1"/>
</dbReference>
<feature type="transmembrane region" description="Helical" evidence="6">
    <location>
        <begin position="373"/>
        <end position="393"/>
    </location>
</feature>
<evidence type="ECO:0000256" key="2">
    <source>
        <dbReference type="ARBA" id="ARBA00005272"/>
    </source>
</evidence>
<dbReference type="EMBL" id="SJPF01000004">
    <property type="protein sequence ID" value="TWT31740.1"/>
    <property type="molecule type" value="Genomic_DNA"/>
</dbReference>
<dbReference type="Gene3D" id="3.50.50.100">
    <property type="match status" value="1"/>
</dbReference>
<dbReference type="EC" id="1.6.99.-" evidence="9"/>
<evidence type="ECO:0000256" key="5">
    <source>
        <dbReference type="ARBA" id="ARBA00023002"/>
    </source>
</evidence>
<dbReference type="Pfam" id="PF22366">
    <property type="entry name" value="NDH2_C"/>
    <property type="match status" value="1"/>
</dbReference>
<dbReference type="GO" id="GO:0019646">
    <property type="term" value="P:aerobic electron transport chain"/>
    <property type="evidence" value="ECO:0007669"/>
    <property type="project" value="TreeGrafter"/>
</dbReference>
<dbReference type="InterPro" id="IPR054585">
    <property type="entry name" value="NDH2-like_C"/>
</dbReference>